<reference evidence="1" key="1">
    <citation type="submission" date="2006-06" db="EMBL/GenBank/DDBJ databases">
        <title>LGLA, the large glycolipid of Spirochaeta aurantia.</title>
        <authorList>
            <person name="Paul C.J."/>
            <person name="Vinogradov E."/>
            <person name="Tapping R.I."/>
            <person name="Perry M.B."/>
            <person name="Moyles D."/>
            <person name="Kropinski A.M."/>
        </authorList>
    </citation>
    <scope>NUCLEOTIDE SEQUENCE</scope>
</reference>
<dbReference type="GO" id="GO:0005737">
    <property type="term" value="C:cytoplasm"/>
    <property type="evidence" value="ECO:0007669"/>
    <property type="project" value="TreeGrafter"/>
</dbReference>
<accession>Q0PHY8</accession>
<protein>
    <submittedName>
        <fullName evidence="1">SpaR</fullName>
    </submittedName>
</protein>
<dbReference type="PANTHER" id="PTHR43344:SF14">
    <property type="entry name" value="HAD-IB FAMILY HYDROLASE"/>
    <property type="match status" value="1"/>
</dbReference>
<dbReference type="GO" id="GO:0036424">
    <property type="term" value="F:L-phosphoserine phosphatase activity"/>
    <property type="evidence" value="ECO:0007669"/>
    <property type="project" value="TreeGrafter"/>
</dbReference>
<organism evidence="1">
    <name type="scientific">Spirochaeta aurantia</name>
    <dbReference type="NCBI Taxonomy" id="147"/>
    <lineage>
        <taxon>Bacteria</taxon>
        <taxon>Pseudomonadati</taxon>
        <taxon>Spirochaetota</taxon>
        <taxon>Spirochaetia</taxon>
        <taxon>Spirochaetales</taxon>
        <taxon>Spirochaetaceae</taxon>
        <taxon>Spirochaeta</taxon>
    </lineage>
</organism>
<dbReference type="NCBIfam" id="TIGR01490">
    <property type="entry name" value="HAD-SF-IB-hyp1"/>
    <property type="match status" value="1"/>
</dbReference>
<dbReference type="InterPro" id="IPR023214">
    <property type="entry name" value="HAD_sf"/>
</dbReference>
<dbReference type="Gene3D" id="3.40.50.1000">
    <property type="entry name" value="HAD superfamily/HAD-like"/>
    <property type="match status" value="1"/>
</dbReference>
<dbReference type="AlphaFoldDB" id="Q0PHY8"/>
<sequence>MAAVQKRVVAAFDFDGTLTSRDTLFDFLGHAYGFPSLASGVLASAGDFAMAATRLTSRSQAKERFLGRFIQGETRDRFLQRCQDYALRVPSLLRPMAEKKLAWHLAEGHSAYIVSASPEDWILPWATQAGFAGVLATRLEVYQGRMTGRFSGVNCHGPEKVVRLQEALGPRDGYVLFAYGDSRGDRELLAYADEGHYRVF</sequence>
<dbReference type="PANTHER" id="PTHR43344">
    <property type="entry name" value="PHOSPHOSERINE PHOSPHATASE"/>
    <property type="match status" value="1"/>
</dbReference>
<dbReference type="GO" id="GO:0000287">
    <property type="term" value="F:magnesium ion binding"/>
    <property type="evidence" value="ECO:0007669"/>
    <property type="project" value="TreeGrafter"/>
</dbReference>
<dbReference type="NCBIfam" id="TIGR01488">
    <property type="entry name" value="HAD-SF-IB"/>
    <property type="match status" value="1"/>
</dbReference>
<evidence type="ECO:0000313" key="1">
    <source>
        <dbReference type="EMBL" id="ABH03003.1"/>
    </source>
</evidence>
<name>Q0PHY8_SPIAU</name>
<dbReference type="SUPFAM" id="SSF56784">
    <property type="entry name" value="HAD-like"/>
    <property type="match status" value="1"/>
</dbReference>
<proteinExistence type="predicted"/>
<dbReference type="Gene3D" id="1.20.1440.100">
    <property type="entry name" value="SG protein - dephosphorylation function"/>
    <property type="match status" value="1"/>
</dbReference>
<dbReference type="InterPro" id="IPR006385">
    <property type="entry name" value="HAD_hydro_SerB1"/>
</dbReference>
<dbReference type="GO" id="GO:0006564">
    <property type="term" value="P:L-serine biosynthetic process"/>
    <property type="evidence" value="ECO:0007669"/>
    <property type="project" value="TreeGrafter"/>
</dbReference>
<dbReference type="InterPro" id="IPR050582">
    <property type="entry name" value="HAD-like_SerB"/>
</dbReference>
<dbReference type="InterPro" id="IPR036412">
    <property type="entry name" value="HAD-like_sf"/>
</dbReference>
<dbReference type="EMBL" id="DQ832182">
    <property type="protein sequence ID" value="ABH03003.1"/>
    <property type="molecule type" value="Genomic_DNA"/>
</dbReference>
<dbReference type="Pfam" id="PF12710">
    <property type="entry name" value="HAD"/>
    <property type="match status" value="1"/>
</dbReference>